<dbReference type="PANTHER" id="PTHR23155:SF1228">
    <property type="entry name" value="NB-ARC DOMAIN CONTAINING PROTEIN, EXPRESSED"/>
    <property type="match status" value="1"/>
</dbReference>
<dbReference type="EMBL" id="JACBKZ010000007">
    <property type="protein sequence ID" value="KAF5945756.1"/>
    <property type="molecule type" value="Genomic_DNA"/>
</dbReference>
<reference evidence="9 10" key="2">
    <citation type="submission" date="2020-07" db="EMBL/GenBank/DDBJ databases">
        <title>Genome assembly of wild tea tree DASZ reveals pedigree and selection history of tea varieties.</title>
        <authorList>
            <person name="Zhang W."/>
        </authorList>
    </citation>
    <scope>NUCLEOTIDE SEQUENCE [LARGE SCALE GENOMIC DNA]</scope>
    <source>
        <strain evidence="10">cv. G240</strain>
        <tissue evidence="9">Leaf</tissue>
    </source>
</reference>
<dbReference type="SUPFAM" id="SSF52058">
    <property type="entry name" value="L domain-like"/>
    <property type="match status" value="1"/>
</dbReference>
<dbReference type="Proteomes" id="UP000593564">
    <property type="component" value="Unassembled WGS sequence"/>
</dbReference>
<dbReference type="InterPro" id="IPR002182">
    <property type="entry name" value="NB-ARC"/>
</dbReference>
<name>A0A7J7H217_CAMSI</name>
<evidence type="ECO:0000256" key="1">
    <source>
        <dbReference type="ARBA" id="ARBA00022737"/>
    </source>
</evidence>
<evidence type="ECO:0000313" key="10">
    <source>
        <dbReference type="Proteomes" id="UP000593564"/>
    </source>
</evidence>
<evidence type="ECO:0000259" key="5">
    <source>
        <dbReference type="Pfam" id="PF00931"/>
    </source>
</evidence>
<protein>
    <recommendedName>
        <fullName evidence="11">NB-ARC domain-containing protein</fullName>
    </recommendedName>
</protein>
<dbReference type="InterPro" id="IPR027417">
    <property type="entry name" value="P-loop_NTPase"/>
</dbReference>
<keyword evidence="10" id="KW-1185">Reference proteome</keyword>
<feature type="domain" description="Tf2-1-like SH3-like" evidence="8">
    <location>
        <begin position="43"/>
        <end position="84"/>
    </location>
</feature>
<keyword evidence="3" id="KW-0611">Plant defense</keyword>
<dbReference type="Pfam" id="PF00931">
    <property type="entry name" value="NB-ARC"/>
    <property type="match status" value="1"/>
</dbReference>
<evidence type="ECO:0000259" key="6">
    <source>
        <dbReference type="Pfam" id="PF18052"/>
    </source>
</evidence>
<dbReference type="InterPro" id="IPR058922">
    <property type="entry name" value="WHD_DRP"/>
</dbReference>
<dbReference type="GO" id="GO:0005524">
    <property type="term" value="F:ATP binding"/>
    <property type="evidence" value="ECO:0007669"/>
    <property type="project" value="UniProtKB-KW"/>
</dbReference>
<dbReference type="InterPro" id="IPR041118">
    <property type="entry name" value="Rx_N"/>
</dbReference>
<comment type="caution">
    <text evidence="9">The sequence shown here is derived from an EMBL/GenBank/DDBJ whole genome shotgun (WGS) entry which is preliminary data.</text>
</comment>
<feature type="domain" description="Disease resistance protein winged helix" evidence="7">
    <location>
        <begin position="319"/>
        <end position="371"/>
    </location>
</feature>
<dbReference type="Pfam" id="PF24626">
    <property type="entry name" value="SH3_Tf2-1"/>
    <property type="match status" value="1"/>
</dbReference>
<keyword evidence="1" id="KW-0677">Repeat</keyword>
<dbReference type="GO" id="GO:0043531">
    <property type="term" value="F:ADP binding"/>
    <property type="evidence" value="ECO:0007669"/>
    <property type="project" value="InterPro"/>
</dbReference>
<evidence type="ECO:0000256" key="3">
    <source>
        <dbReference type="ARBA" id="ARBA00022821"/>
    </source>
</evidence>
<dbReference type="GO" id="GO:0098542">
    <property type="term" value="P:defense response to other organism"/>
    <property type="evidence" value="ECO:0007669"/>
    <property type="project" value="TreeGrafter"/>
</dbReference>
<accession>A0A7J7H217</accession>
<proteinExistence type="predicted"/>
<dbReference type="Gene3D" id="3.40.50.300">
    <property type="entry name" value="P-loop containing nucleotide triphosphate hydrolases"/>
    <property type="match status" value="1"/>
</dbReference>
<dbReference type="InterPro" id="IPR038005">
    <property type="entry name" value="RX-like_CC"/>
</dbReference>
<evidence type="ECO:0000259" key="8">
    <source>
        <dbReference type="Pfam" id="PF24626"/>
    </source>
</evidence>
<keyword evidence="4" id="KW-0067">ATP-binding</keyword>
<evidence type="ECO:0000259" key="7">
    <source>
        <dbReference type="Pfam" id="PF23559"/>
    </source>
</evidence>
<gene>
    <name evidence="9" type="ORF">HYC85_015984</name>
</gene>
<evidence type="ECO:0000256" key="2">
    <source>
        <dbReference type="ARBA" id="ARBA00022741"/>
    </source>
</evidence>
<organism evidence="9 10">
    <name type="scientific">Camellia sinensis</name>
    <name type="common">Tea plant</name>
    <name type="synonym">Thea sinensis</name>
    <dbReference type="NCBI Taxonomy" id="4442"/>
    <lineage>
        <taxon>Eukaryota</taxon>
        <taxon>Viridiplantae</taxon>
        <taxon>Streptophyta</taxon>
        <taxon>Embryophyta</taxon>
        <taxon>Tracheophyta</taxon>
        <taxon>Spermatophyta</taxon>
        <taxon>Magnoliopsida</taxon>
        <taxon>eudicotyledons</taxon>
        <taxon>Gunneridae</taxon>
        <taxon>Pentapetalae</taxon>
        <taxon>asterids</taxon>
        <taxon>Ericales</taxon>
        <taxon>Theaceae</taxon>
        <taxon>Camellia</taxon>
    </lineage>
</organism>
<evidence type="ECO:0000313" key="9">
    <source>
        <dbReference type="EMBL" id="KAF5945756.1"/>
    </source>
</evidence>
<feature type="domain" description="Disease resistance N-terminal" evidence="6">
    <location>
        <begin position="138"/>
        <end position="202"/>
    </location>
</feature>
<reference evidence="10" key="1">
    <citation type="journal article" date="2020" name="Nat. Commun.">
        <title>Genome assembly of wild tea tree DASZ reveals pedigree and selection history of tea varieties.</title>
        <authorList>
            <person name="Zhang W."/>
            <person name="Zhang Y."/>
            <person name="Qiu H."/>
            <person name="Guo Y."/>
            <person name="Wan H."/>
            <person name="Zhang X."/>
            <person name="Scossa F."/>
            <person name="Alseekh S."/>
            <person name="Zhang Q."/>
            <person name="Wang P."/>
            <person name="Xu L."/>
            <person name="Schmidt M.H."/>
            <person name="Jia X."/>
            <person name="Li D."/>
            <person name="Zhu A."/>
            <person name="Guo F."/>
            <person name="Chen W."/>
            <person name="Ni D."/>
            <person name="Usadel B."/>
            <person name="Fernie A.R."/>
            <person name="Wen W."/>
        </authorList>
    </citation>
    <scope>NUCLEOTIDE SEQUENCE [LARGE SCALE GENOMIC DNA]</scope>
    <source>
        <strain evidence="10">cv. G240</strain>
    </source>
</reference>
<keyword evidence="2" id="KW-0547">Nucleotide-binding</keyword>
<dbReference type="Pfam" id="PF18052">
    <property type="entry name" value="Rx_N"/>
    <property type="match status" value="1"/>
</dbReference>
<evidence type="ECO:0008006" key="11">
    <source>
        <dbReference type="Google" id="ProtNLM"/>
    </source>
</evidence>
<feature type="domain" description="NB-ARC" evidence="5">
    <location>
        <begin position="217"/>
        <end position="314"/>
    </location>
</feature>
<dbReference type="InterPro" id="IPR044974">
    <property type="entry name" value="Disease_R_plants"/>
</dbReference>
<dbReference type="CDD" id="cd14798">
    <property type="entry name" value="RX-CC_like"/>
    <property type="match status" value="1"/>
</dbReference>
<dbReference type="SUPFAM" id="SSF52540">
    <property type="entry name" value="P-loop containing nucleoside triphosphate hydrolases"/>
    <property type="match status" value="1"/>
</dbReference>
<dbReference type="Gene3D" id="1.20.5.4130">
    <property type="match status" value="1"/>
</dbReference>
<sequence length="499" mass="57727">MAPFEALYGRPCRSPVCWAKVGDASLLGPKIVRETTEKVVLIRKRFIGPLEILERIGEVTYRLALPPQLSGVHNIFHVAILRTYEPDPSHVLDWADFEVYEDASYEERPNFSSVTCSHQSKDGRDCSRRSYCSPQTNRLREDIVWIEREMRHIQAYLEDAEAKQGGSRGMANLVIDIRDLACDVEDIMQKYFPQIASHREKKFLGCLKSATCIVCYGLGKTTLAEKVFKFAQHNFERFAWIYVSQQPNIRELLLDIARQVGLEKEKREEKEKWEKNIEVNLFTFLSEHRYVIVLDDMWHIETWDAIKNAIPTNTKNGTEGFIRGSGVREVEDVGDDYLNHLIGRNLIQVVQRRFDGKVRSCRIHDILHDLCIREAKEIYFFNTQNDVITCNCGTGVRRVTTHGGNFKGYISLNYRTPKLRSMLSFSGNPSSVWRKMVKNFLRDFELLRVLSVKCDYLPRALPNEVGNLKNLHFLGLGSRNYIEIPHTISKQQSERFANL</sequence>
<dbReference type="Pfam" id="PF23559">
    <property type="entry name" value="WHD_DRP"/>
    <property type="match status" value="1"/>
</dbReference>
<evidence type="ECO:0000256" key="4">
    <source>
        <dbReference type="ARBA" id="ARBA00022840"/>
    </source>
</evidence>
<dbReference type="PANTHER" id="PTHR23155">
    <property type="entry name" value="DISEASE RESISTANCE PROTEIN RP"/>
    <property type="match status" value="1"/>
</dbReference>
<dbReference type="InterPro" id="IPR056924">
    <property type="entry name" value="SH3_Tf2-1"/>
</dbReference>
<dbReference type="AlphaFoldDB" id="A0A7J7H217"/>